<dbReference type="Proteomes" id="UP000266183">
    <property type="component" value="Chromosome"/>
</dbReference>
<reference evidence="3" key="1">
    <citation type="submission" date="2018-09" db="EMBL/GenBank/DDBJ databases">
        <title>Chryseolinea sp. KIS68-18 isolated from soil.</title>
        <authorList>
            <person name="Weon H.-Y."/>
            <person name="Kwon S.-W."/>
            <person name="Lee S.A."/>
        </authorList>
    </citation>
    <scope>NUCLEOTIDE SEQUENCE [LARGE SCALE GENOMIC DNA]</scope>
    <source>
        <strain evidence="3">KIS68-18</strain>
    </source>
</reference>
<dbReference type="EMBL" id="CP032382">
    <property type="protein sequence ID" value="AYB31592.1"/>
    <property type="molecule type" value="Genomic_DNA"/>
</dbReference>
<dbReference type="RefSeq" id="WP_119754862.1">
    <property type="nucleotide sequence ID" value="NZ_CP032382.1"/>
</dbReference>
<evidence type="ECO:0000256" key="1">
    <source>
        <dbReference type="SAM" id="SignalP"/>
    </source>
</evidence>
<evidence type="ECO:0000313" key="2">
    <source>
        <dbReference type="EMBL" id="AYB31592.1"/>
    </source>
</evidence>
<dbReference type="AlphaFoldDB" id="A0A385SLA2"/>
<evidence type="ECO:0000313" key="3">
    <source>
        <dbReference type="Proteomes" id="UP000266183"/>
    </source>
</evidence>
<feature type="signal peptide" evidence="1">
    <location>
        <begin position="1"/>
        <end position="19"/>
    </location>
</feature>
<dbReference type="PROSITE" id="PS51257">
    <property type="entry name" value="PROKAR_LIPOPROTEIN"/>
    <property type="match status" value="1"/>
</dbReference>
<dbReference type="OrthoDB" id="975562at2"/>
<organism evidence="2 3">
    <name type="scientific">Chryseolinea soli</name>
    <dbReference type="NCBI Taxonomy" id="2321403"/>
    <lineage>
        <taxon>Bacteria</taxon>
        <taxon>Pseudomonadati</taxon>
        <taxon>Bacteroidota</taxon>
        <taxon>Cytophagia</taxon>
        <taxon>Cytophagales</taxon>
        <taxon>Fulvivirgaceae</taxon>
        <taxon>Chryseolinea</taxon>
    </lineage>
</organism>
<accession>A0A385SLA2</accession>
<feature type="chain" id="PRO_5017433202" description="VCBS repeat-containing protein" evidence="1">
    <location>
        <begin position="20"/>
        <end position="381"/>
    </location>
</feature>
<gene>
    <name evidence="2" type="ORF">D4L85_13890</name>
</gene>
<protein>
    <recommendedName>
        <fullName evidence="4">VCBS repeat-containing protein</fullName>
    </recommendedName>
</protein>
<name>A0A385SLA2_9BACT</name>
<evidence type="ECO:0008006" key="4">
    <source>
        <dbReference type="Google" id="ProtNLM"/>
    </source>
</evidence>
<proteinExistence type="predicted"/>
<keyword evidence="1" id="KW-0732">Signal</keyword>
<dbReference type="KEGG" id="chk:D4L85_13890"/>
<keyword evidence="3" id="KW-1185">Reference proteome</keyword>
<sequence length="381" mass="40968">MKYILSPIAVSLCMFAATGCTTKATTQESTVDSVGAVAEAVAVEPEEVPRVEIRYGGAARDGVLASLETIPMLSEVEALFESAIKIKDSLYYAVGVNGINKDPNDSLLIKTAEAKAHEAILAYQQSLANGLPALDACPDLFQLTRVPEADDSSLLRLPSVKASQTFEHNGFFFLGGAPFVSKSPSPEGGAFADPQGNPETRFVAGITENTSYLLKSMFYFKRTSAHVTFGPPLNSYDGPAHEVKGIGSLIHEFDSRIPAFFLTERGIVPAYLVSVETKLYEVYGCISSLPQGEFACSTDLSETEILGIYISYKNTPFASCTVTRQAGVWTADLNGDAIPDLAYVAGVFSGASSDVMAEALWFVNDKGQWKILDWGREVDCT</sequence>